<gene>
    <name evidence="1" type="ORF">LCGC14_0627940</name>
</gene>
<sequence length="44" mass="5550">MTTGKLSDKDWDKFLRWCRERWPLWMPHKVSIEKFLEWKKVGKK</sequence>
<proteinExistence type="predicted"/>
<dbReference type="EMBL" id="LAZR01001089">
    <property type="protein sequence ID" value="KKN50929.1"/>
    <property type="molecule type" value="Genomic_DNA"/>
</dbReference>
<comment type="caution">
    <text evidence="1">The sequence shown here is derived from an EMBL/GenBank/DDBJ whole genome shotgun (WGS) entry which is preliminary data.</text>
</comment>
<dbReference type="AlphaFoldDB" id="A0A0F9R801"/>
<evidence type="ECO:0000313" key="1">
    <source>
        <dbReference type="EMBL" id="KKN50929.1"/>
    </source>
</evidence>
<name>A0A0F9R801_9ZZZZ</name>
<reference evidence="1" key="1">
    <citation type="journal article" date="2015" name="Nature">
        <title>Complex archaea that bridge the gap between prokaryotes and eukaryotes.</title>
        <authorList>
            <person name="Spang A."/>
            <person name="Saw J.H."/>
            <person name="Jorgensen S.L."/>
            <person name="Zaremba-Niedzwiedzka K."/>
            <person name="Martijn J."/>
            <person name="Lind A.E."/>
            <person name="van Eijk R."/>
            <person name="Schleper C."/>
            <person name="Guy L."/>
            <person name="Ettema T.J."/>
        </authorList>
    </citation>
    <scope>NUCLEOTIDE SEQUENCE</scope>
</reference>
<protein>
    <submittedName>
        <fullName evidence="1">Uncharacterized protein</fullName>
    </submittedName>
</protein>
<accession>A0A0F9R801</accession>
<organism evidence="1">
    <name type="scientific">marine sediment metagenome</name>
    <dbReference type="NCBI Taxonomy" id="412755"/>
    <lineage>
        <taxon>unclassified sequences</taxon>
        <taxon>metagenomes</taxon>
        <taxon>ecological metagenomes</taxon>
    </lineage>
</organism>